<dbReference type="Pfam" id="PF17963">
    <property type="entry name" value="Big_9"/>
    <property type="match status" value="5"/>
</dbReference>
<evidence type="ECO:0000313" key="5">
    <source>
        <dbReference type="EMBL" id="AVX03475.1"/>
    </source>
</evidence>
<dbReference type="PANTHER" id="PTHR38340">
    <property type="entry name" value="S-LAYER PROTEIN"/>
    <property type="match status" value="1"/>
</dbReference>
<feature type="domain" description="Dystroglycan-type cadherin-like" evidence="4">
    <location>
        <begin position="7182"/>
        <end position="7280"/>
    </location>
</feature>
<dbReference type="Gene3D" id="2.60.40.2810">
    <property type="match status" value="7"/>
</dbReference>
<dbReference type="Pfam" id="PF05345">
    <property type="entry name" value="He_PIG"/>
    <property type="match status" value="5"/>
</dbReference>
<dbReference type="Pfam" id="PF00353">
    <property type="entry name" value="HemolysinCabind"/>
    <property type="match status" value="26"/>
</dbReference>
<accession>A0A2R4MC13</accession>
<dbReference type="PROSITE" id="PS00330">
    <property type="entry name" value="HEMOLYSIN_CALCIUM"/>
    <property type="match status" value="13"/>
</dbReference>
<feature type="region of interest" description="Disordered" evidence="3">
    <location>
        <begin position="543"/>
        <end position="563"/>
    </location>
</feature>
<dbReference type="Gene3D" id="2.60.40.10">
    <property type="entry name" value="Immunoglobulins"/>
    <property type="match status" value="6"/>
</dbReference>
<dbReference type="GO" id="GO:0005576">
    <property type="term" value="C:extracellular region"/>
    <property type="evidence" value="ECO:0007669"/>
    <property type="project" value="UniProtKB-SubCell"/>
</dbReference>
<keyword evidence="6" id="KW-1185">Reference proteome</keyword>
<evidence type="ECO:0000256" key="1">
    <source>
        <dbReference type="ARBA" id="ARBA00004613"/>
    </source>
</evidence>
<dbReference type="InterPro" id="IPR050557">
    <property type="entry name" value="RTX_toxin/Mannuronan_C5-epim"/>
</dbReference>
<evidence type="ECO:0000256" key="3">
    <source>
        <dbReference type="SAM" id="MobiDB-lite"/>
    </source>
</evidence>
<dbReference type="InterPro" id="IPR040853">
    <property type="entry name" value="RapA2_cadherin-like"/>
</dbReference>
<dbReference type="KEGG" id="mmyr:MXMO3_00944"/>
<evidence type="ECO:0000259" key="4">
    <source>
        <dbReference type="SMART" id="SM00736"/>
    </source>
</evidence>
<feature type="compositionally biased region" description="Polar residues" evidence="3">
    <location>
        <begin position="3312"/>
        <end position="3327"/>
    </location>
</feature>
<keyword evidence="2" id="KW-0964">Secreted</keyword>
<dbReference type="InterPro" id="IPR011049">
    <property type="entry name" value="Serralysin-like_metalloprot_C"/>
</dbReference>
<feature type="domain" description="Dystroglycan-type cadherin-like" evidence="4">
    <location>
        <begin position="6373"/>
        <end position="6457"/>
    </location>
</feature>
<dbReference type="InterPro" id="IPR013783">
    <property type="entry name" value="Ig-like_fold"/>
</dbReference>
<dbReference type="EMBL" id="CP021330">
    <property type="protein sequence ID" value="AVX03475.1"/>
    <property type="molecule type" value="Genomic_DNA"/>
</dbReference>
<dbReference type="InterPro" id="IPR041690">
    <property type="entry name" value="Cadherin_5"/>
</dbReference>
<dbReference type="SUPFAM" id="SSF51120">
    <property type="entry name" value="beta-Roll"/>
    <property type="match status" value="23"/>
</dbReference>
<feature type="domain" description="Dystroglycan-type cadherin-like" evidence="4">
    <location>
        <begin position="7281"/>
        <end position="7379"/>
    </location>
</feature>
<dbReference type="InterPro" id="IPR015919">
    <property type="entry name" value="Cadherin-like_sf"/>
</dbReference>
<sequence>MEDKPIFNEFGFQTHHIFSRELYGDARRKAFLDNTPFGLDARGNKIGLFVDPDIISVISSRPSLTNLIRESHFGLARHDSVREGPGLHNQYNNFLITNIDRIRANDGLSAENKVLALASLHRFGTKLARGEVTLNGARVEVTGNRADIVAAFGNEEPILSSDLAVEGLTPEERSSLSNYVTSFDGTKTDSGQDSNSQARKELAAELAENALASSELNQTQKDNQQTWLDKLNADTSNSKNYPASLITALLADFKANESGSLNINQIMESMAASLNFALDGALAIDELLSKVRGMFDQAIAMGDKLINSLGDFGDDVIHSMAKNLNSVLVGVGGGLAGDAVEFLNIAYDSIKVGVQTGDWTEFVKVSKSYGSAALVGALLMSTAVVVAGAVAGPVAATFVAAGFAAYGLYEVVVNGAELLGKISEDIARVISEIDLDIQAILSDQQHASGLERLADAVTLIFLGARSPEDIAPHELAYAVDNLVASLPDSVRGTDESELFFGRNNAEIYGGGGVDEIHHTGHGKAYGEDGNDYLRGANPNVVEKGELLDPSQPEPEIGEPDNRERAETQLRLVLDGGKGDDYVMAFGGEGAILVGGEGRDFLFNTSYKGQLYGDTLDGVGQSTSGAEDSDVFWYWPSTFIMDAQPNDILQMFGLPLLGGSNFGIGNGGLAIDWLNPTVFYGATKSGQLLVISAIELAMDKAMGVPKDQQLEKSAMVVENYDYGGWKDAAWGQPAAGDLGMTFRIFADRDDSVEISVWHAVWGTLLTYLDVIQNFAKMVRWQPADDPLVLDLDGDGIETVSQSQSGVHFDLNGDYFAEQTGWIGADDGFLVMDRNNNGVIDDISEMFGAPDVGGYQELAAVDAVENGGNADGVITIDDALFAELKVWRDLDQDGLTDADELFSLDELDITSLELAATEMDHETPQGTTLRAGATFTRGDGSVGDTYEALFETDATDTIFRGDKGVAEWLKSSSVPTAKGFGAMAELAVDVSNDFELGQVVMDAANVMTVANLKDIRDKATPVFGAWAQAMELTRELTPVLLSRDAEGNATLLDRGVYVEDETGGFWTLDSGNPILDTEGAPIARASLEDVLAMGVAEGQQWQLEQVFSPSSRAEALQYREEVPYLVEIVDERPVVLDYGIQNEDGSWRLASGADITDSGGNIIAHPTREDILALPRAENTQWRVEKIDHNPYADLPVDQIGVNLVDGVVVDYSVAITDADGTFYVWARNLDRALELQHKLGRPDEFNLRNYELDFDAMDEVGSTDDSAYRVELMTAGQLHFASSIFGIDFQPQIMSAQKDAETGLLTYTVGSFNGEDAPTETEEGQYFSTIKPAIELFDVMMQNYISVSRGFAVRLAMQGGLADLSRELAYDPDLDQFRATGDRELAPMFEAIFAAAPTGAEAAYDYLVGWQEILEVIYPDYHLDSSQNILTGTLKLDQKFVFQMLIPAFENVGIDVELDAVMNALGVDETLLVSHESSDVEVIGTSSQDFFYLTGGDQTYRGGYGQDIYFVGQGFGLDIIDDREEPFRPHSQDEVRFTQAKSTDIFATMDGRDLVLEIVGTDDVLRIKDQFLGDLIDPLFGFNFAPDTGVSSIVFADGVIWNALEIAQAVSHPLDSDDLVLGSEERDWIEASRGQDVLRGGRDGDIYIFREGDGSDRIDDANDRPTDDPIEKADILQFVGSGISPENVRYERAGESDDLVMVLLDDEGNETGDRVQIDNQFNWVNVPFLGLLHGDRIERIAFEDGTFLTETDVMARVLEDAKTDQQDIIYGFNNADVLDGGAGNDVLRGRAQSDTYIYGRDYGRDVIDDGHDDFFGTGFDILRFKDDLRWSDFEFIRDGSSATITMKVVGTDDEVVLKDQFKDLGLGGFGFANLIEEIQFGDGTDWSYAHLAQHVINLARTDNDDLIFGFDISDRLDGGLGNDRLEGGAASDIYVFARGYGDDVIFDSASSNQGDVLVFQDIAFLDVDISRDDNDLIFTVRDTGERVIVEDQYVRSGTQTHAVEAFKFTDQEVSFESLNPSNVDLIGTSGSDILTGSDFAETIDGRAGDDTLIGNSDGDTYLFGVGYGNDVIIDDQKRVAWSTRDGKTIKETDDRVLFGSGVNLDNLIYTKDGDDLLISIDGRSDTLRIKNQFNAISKGIEWFEYASGDRLHISDVEERLAIVGGSRGDDVINGALDAENVLDGRQGDDQLYGGKLGDTYAFGAAYDLDQIIEREDGQVGAIDRIVFGSLVNPETIQLLRDGNNLIFDLGNGEDRLTVVEGLSTRQVERFLFANGTEWNLEDVRNHLLKGSNGDDVLIGFDDRNDRIDGGGGSDVLSGGKGDDTYLFGVGSGDDSIEDIGGLDKVEFRDAISVSQVRFSRQDNDLLIQLKDTSDTLIIVGGAETANSSNLVEQFVFSDGTVLEVDNILKSIVLNEATSGHDVIDVRGVTPIEIDPGLGDDLVYGSDQTTMSFYAGDGSDIFDTQNTPGESRIHFYDLDAADAVVRKPDLDSSDILIAFPSSGDQVLVRGALSNSNLGTIQFSSGVEWKKSDLIKKAIEAQQSHQGDAITGSIADDLIEGGLGDDDIQGGAGNDTYIFWAGDGHDVISDVSGIDRVEIRGYQPSDVKVTKPFADKSEWLLRFGNSSDEILLRGAGIEIIGFGDGTEWSFDQIQKMALNSGTQFQDVLIGTELDDTLVGLEGDDQLSGRAGNDSYIFKRGDGRDIIDDNGASSDLNTLSISDYTYANTEILRFADRPDDLVLRFSEKDEILVVGAFVADGSHIHTYRFADGEEVSIADIQERLDAEALGTDQLIEGAAGPDTLLGGLGDDILHGNDGSDTYVFRRGDGHDVIEDNGAGDTDIVRIEGFALSEARFVRDPLDSDSVIIQFFDANDQIIIRNGLHNGYNSADRIEEYHFADGEIVTAAQMANLVAAAQQSDGDDLIVGQSGWADTLIGGLGDDRLQGLDGSDTYVFRRGDGQDFIEDNGAGDTDVLRIEGFDPSETVFLRDPFDNDSVIVRFISSQLDQITIRNALHNGYNSDDRIEEYHFDNGEVLTARQVVHTINIAQSTDGDDHIVGYSGWEDSLQGGAGDDSLQGLDGSDTYYFLRGDGHDVIEDNGAGDRDVVILSSHEFSDARFMLDPFDADSLIIKFVGSDDQITVRNGLHNGYNSEDRIEEYHFGLENVYTVEEIVAEVNATQQTDGDDRIIGQSGWADTLAGGLGDDRLHGLDGADTYVFRRGDGHDLIEDNGAGDTDIVRIEGYALGETVFALDPFDSDSVIITFVGTDDQITVRNGLNDSYNSADRIEEYHFDGGEVLTVADVISLLPEPIEYTEVSGTSSSDTLESTSANERFDGGGGNDTYIYNRGDGHDIVGDSNSFGGNADKLILHGIAVEDVRVSQSGNHAMLIIAESAPGAGDGGTIRIDDFLSRYYERSVETIEFDDGNEATENVVWTPEELRARLIAQSTTPDDDVLPGFTSGDVYEAGPGDDILAGDQGDDTYIYNRGDGNDIIREPDTHASDADKLILRGIFAEEVQVSQSGNHAILIISESAPGAGDGGSIWIDDFLSRYYERSVETIEFDDGNEATENVVWTPEELRARLIAQSTTPDDDVLPGFTSGDVYEAGPGDDILAGDQGDDTYIYNRGDGNDIIREPDTHASDADKLILRGIFAEEVQVSQSGNHAILIISESAPGAGDGGSIWIDDFLSRYYERSVETIEFDDGNEATENVVWTPEELRARLIAQSTTPDDDVLPGFTSGDVYEAGPGDDILAGDQGDDTYIYNRGDGNDIIREPDTHASDADKLILRGISAEEVQVSQSGNHAILIISESAPGAGDGGSIRIDDFLSRYYERSVETIEFDDGDETTENVVWDYLETRAQIIKSQSTDGDDPSITGFAGDDEFDGGAGNDTIVGAGGNDTYFYSRGDGNDLIIDDAGEQDAINFSGVDPSSVIVRKSVGNDLELIISESFEDAGDGGRIIVRNSFQAGGEAGIERVVFDDAANTVWTRDQFETLATRNIATIGDDRLTGTAGADVMAGLAGNDLLIGGQGDDVYRFVKGDGQDRLRDAGDGVDTVEIVGFSLSELEFARRGRDGSDLIIRTNNSDEITIINGLLADSPDTIENFVIVDDGISLSFDDVMANLVLGQPNESDNQIIGTDGDDKISGFEGVDLLLGGAGDDEYLWRAGDGDDRIVDNGSDLNDLVVLSDTQSTELVWARRSPANGDDLVLRFSGARDRLTIVDSLNPGHAGIEEIEFADGIFWQWADMRAAVMQFAGTSDAETIRGFDGDDLVVGRQGDDLLIGGAGDDTYHFGAGDGNETIDDQSTSMLDRLEITDLLSSEASVERLFKGSETLVIRFAGNVSDSITIKSALSETGEGIETLAFADGVEWTRETLLARLENSLPTAVDDGIYTVKREQTLILSAEELLRNDFDPDGDILQIIAVDGGENGIAQIDGDGNIAFTGQSSFTGPTTFTYTASDGLGGFSTGRVSVRVSPPASARDDFGFEVDEDGYLTIDTVRLLSNDADGDRMIISQVFDAQNGSASLSSNGQISFTPTDDYNGLASFKYVANTPEGGRTEAIVYINVRAQNDAPIAFDDLGYTTDEDVVFSIDTSELLANDIDIDGDALNVTGVFSNEHLQVELTDDGVILVTPTAFFFGDASFEYMVSDTDGEVATATVGVYVNPVNDVPEPQNDALTIDEDNPYLFNADELLANDIERDGDLLEVTSVRNGSGGIAKLYDNGTILFTPNTNFFGEAYFFYTVDDGQGGLAEARVDLQVNPVNDVPNAQDESYREDDVFFLNGTEDIPLSISISDLLANDYDIDSSSLEIVSISTSENGLAEISGENIIFTPDADYWGEATFNYVVSDGELVDDARVTLYFGPVGDAPPVAANDSVSIYEDVATTISAAALLGNDTDIDRDELSIISVSMVSGAPGTVELDENGDVIFTPALNSNGPSFFNYVVSDNADGEDSARVRVDVIPVNDAPTANADIASTSLDAPLILRISDLLANDVDVDNALDELSFDGIGFASDGGSYSVYNDEFVVVEYAQGFSGEVSLEYTISDIEGIQDDGVISALISDDHLESLNGTNIRDLIIGTHLTETILGFEGNDDLFGRAGDDLIDGGDGGDRIDGGDGFDTVRFTGSNVGVRADLAARLGQGGFAQGDIYFNIEALRGTLFGDELLGDAQRNELEGLEGNDRLEGRDGDDQLDGGLGDDWLIGGQGADTLFGGDGVDTSDYSSSGEAVQISLLNGMAQGGHAEGDQLAGIENLVGSAFDDELEGDASANRLIGGRGNDLLFGGAGDDTLIGGRGADQMFGGDGIDRVEYTLSDSGVTVNLSDASSGGGDAQGDVFSSIELIVGSFHDDVLLGDEQDNVFMGGRGADVIDGGLGFDTADYSEADEAIALDLDTGLGSLGEAVGDQLTDIEKVVATVFDDEIHGSAADEVFFGGLGDDVLAGRFGSDIYEFGFGDGADIINEIGAIADIDRLVVDDEIRVADISLLREGDDLIVEFEQAGGINIDTVRVSDHFLGRETGIEEIQFAEGSTWGREQIEDLIRIGRFNAQDDIIRFADEDVELVITADRLLRNDADEGVGLLEIVSVEAVSGGTVSLNDDGSVSFVGDQDHFGDAFFDYTVRDPYGRESIARAEVNILPINDAPVAADDGVFIGLEDTALYIPLAEVFSNDLDVDGDPLTIVDFGPALDLDGNPLYASLFYNGSNGQVRVVGDQIKFEPLADHFGYAGFRYTVSDGNGGTATAQVELNFLGVNDAPRPVKDNTTVRLGLSKFIEISSLLANDQDPEGDAISFVTAFSAVNGTIELLDSLKEPVSDPAQAVFVRFDADELGEASFSYTVVDEFGASADGNVNINVIPLNRLPVARDDGGYETLEDQVIIIDPAELLANDSDPDGDTLTILELEDFPLNGKVSFNDEGMIEFTPRTDYNGVAGFTYTVTDGKDLDSDYPGIDTAFVSISIVPDNDAPQLKDDVVEGLEDLPITVIPGEAFANDLDPDGDVIFFESARFIGVLQNDFTNRAELGVHLELDSPVLASELTEVVATLADGAALPEWLSFDPTALSFIGTPPDPSMDPFSVNLDFTYTDPDTGEDVSYQDSFLIEPADAAALSDGVVYQANLVKLTGGTGTWSAALWTGMPLPSWLQFNTDTQEFSLTGIEPATDEPVARVRVEFDPEDANAVPYAVEVRIDPHQPIDVAINELFDQNPYFAAQGKSVIEIADDATVTAQEANFTPLPDWLSFDSNTLSFIGTPPEKYVGTVSVRVDVSESVIEGTPAFSIVRDIVVDETLVLTSAGGFQVNVFDELLDLVTPEDFFGAFAIEYFARDTKGAISEDSAVIVVNVEAQAELPDALDDNFSLQEDSVIEISIAELLANDYDDDGDLIQLVSVGAPTTGTLQLNIPEINFDLVGDPGGVYYVELQDGTELPDWLNVDQSTGTLRGTPPIDYAGTLNLRVTRTDDEGAIESNQDLDVDGNAGATILYTPDPEYSGSVEFQYEITDNAQGSATGTVHLDVLPANDGPVAEDDLFAGLEDTVLVLQQAALLVNDTDVDGDILRVSSVSNAVNGSVEIIDGEIVFTPNHNFDGIATFEYLVVDDKDGEDTGTVTIDVAPNNSAPVTQTDYFEGFEDTSFSVTLAQILANDTDPDGDEIIFVSFSSDGYQLVDGDPVLGGQADKQPDGSWVFTPRENLSGLVEFTYEISDGRLNSIETGNLVIDFTAINDAPQAQDDGDFVIGEDESVSIDLASLLSNDTDQEGDSLVVTRVLDPVNGGVEIVDNVAVFTPRSDYFGNAGFSYEVADGQGGFDIAYVSIFVTPAQDLPFAVSDDGYTIDEDSFIDISISELMSNDFDPDGDTISFVGVSGATQIDDDTIRFTPTANSNGRLQFSYSITDGNGPAVSTNVFVDVVPINDDPTAIDDKISSEEDQVVTIAIIDLLNNDFDIDHHGIHIEGVHDAVGGEVRLDGIGNVVFTPDENYSGHAGFKYTLQDVTGATDVGVVDINISALNDAPLAVDDGALVGLEDQELIISTSTLLENDKDVDGDELTIISVQNAEHGQVEITASGDIVFTPDENYNGPASFSYTTSDGELNSTANVTLELVAENDAPIAMNDAFDATEDEIFVIPVDQILINDSDLDGDPLEIIGFSSGDGYFAALDDSGNMVVTFSENTNGEVLIGYSVSDGELTDDAQITINVAPVNDAPTIRPLEDVHVTEDTSLDFAIPDGVVFDVDGDELSYTATRAAGTSLPDWLSFDATTRRFTGTPPSDFFGTISLALHVSDGAMTSRAEFDLVIDPVNDAPTISMPFSDRFIDEDELFSIQLQQNLFSDVDGDTLEYSFALRDGNNLPDWLNVDSELLKLSGMPPEDFNGSIDIEIAASDGKLSVSDIFKLTVNPVNDAPVVINPLPDILEDPVDPDNNIYTGESFVIEIPISTFEDVDGDPIQLAATLSDGSALPEWLEFDGSKVSGNAPTAAAGTYEVTIHASDGSLETSDDFYLTILKGNNVPVANDDGVFDTRGEIPIRISPAFLLQNDTDDDGDVLQFVSIGQGTNGSVAIDEDSNIVYTADSGFIGSDQFEYKITDGQDTSSAIVSVNVGEAVDNQEEGTDGTDVLIGDFTGDNYLSGGAGNDFLLSGRGNDLLYGGAGSDLLLAGSGDDLLDGGSGDDVLLAGRGDDSLDGGAGADLLFGGGGSDTFTFETGDGSDTIIDFETSRSGRRFSIAGDVIRLSVDGIDNFDDLFASAQEQDGGVLFAFGNGDELFLAGTKLAALDQDSFSFF</sequence>
<dbReference type="Pfam" id="PF06594">
    <property type="entry name" value="HCBP_related"/>
    <property type="match status" value="7"/>
</dbReference>
<dbReference type="RefSeq" id="WP_117395112.1">
    <property type="nucleotide sequence ID" value="NZ_CP021330.1"/>
</dbReference>
<feature type="region of interest" description="Disordered" evidence="3">
    <location>
        <begin position="3311"/>
        <end position="3337"/>
    </location>
</feature>
<dbReference type="NCBIfam" id="NF012211">
    <property type="entry name" value="tand_rpt_95"/>
    <property type="match status" value="21"/>
</dbReference>
<dbReference type="Proteomes" id="UP000258927">
    <property type="component" value="Chromosome"/>
</dbReference>
<dbReference type="SMART" id="SM00736">
    <property type="entry name" value="CADG"/>
    <property type="match status" value="5"/>
</dbReference>
<protein>
    <submittedName>
        <fullName evidence="5">Iron-regulated protein FrpA</fullName>
    </submittedName>
</protein>
<dbReference type="InterPro" id="IPR001343">
    <property type="entry name" value="Hemolysn_Ca-bd"/>
</dbReference>
<comment type="subcellular location">
    <subcellularLocation>
        <location evidence="1">Secreted</location>
    </subcellularLocation>
</comment>
<dbReference type="PRINTS" id="PR00313">
    <property type="entry name" value="CABNDNGRPT"/>
</dbReference>
<feature type="domain" description="Dystroglycan-type cadherin-like" evidence="4">
    <location>
        <begin position="6182"/>
        <end position="6276"/>
    </location>
</feature>
<dbReference type="GO" id="GO:0005509">
    <property type="term" value="F:calcium ion binding"/>
    <property type="evidence" value="ECO:0007669"/>
    <property type="project" value="InterPro"/>
</dbReference>
<dbReference type="GO" id="GO:0016020">
    <property type="term" value="C:membrane"/>
    <property type="evidence" value="ECO:0007669"/>
    <property type="project" value="InterPro"/>
</dbReference>
<dbReference type="SUPFAM" id="SSF49313">
    <property type="entry name" value="Cadherin-like"/>
    <property type="match status" value="6"/>
</dbReference>
<dbReference type="InterPro" id="IPR006644">
    <property type="entry name" value="Cadg"/>
</dbReference>
<dbReference type="Pfam" id="PF17892">
    <property type="entry name" value="Cadherin_5"/>
    <property type="match status" value="14"/>
</dbReference>
<dbReference type="Pfam" id="PF17803">
    <property type="entry name" value="Cadherin_4"/>
    <property type="match status" value="2"/>
</dbReference>
<feature type="region of interest" description="Disordered" evidence="3">
    <location>
        <begin position="178"/>
        <end position="197"/>
    </location>
</feature>
<dbReference type="InterPro" id="IPR018511">
    <property type="entry name" value="Hemolysin-typ_Ca-bd_CS"/>
</dbReference>
<evidence type="ECO:0000256" key="2">
    <source>
        <dbReference type="ARBA" id="ARBA00022525"/>
    </source>
</evidence>
<dbReference type="Gene3D" id="2.60.40.3440">
    <property type="match status" value="6"/>
</dbReference>
<name>A0A2R4MC13_9HYPH</name>
<gene>
    <name evidence="5" type="ORF">MXMO3_00944</name>
</gene>
<feature type="domain" description="Dystroglycan-type cadherin-like" evidence="4">
    <location>
        <begin position="7380"/>
        <end position="7485"/>
    </location>
</feature>
<reference evidence="5 6" key="1">
    <citation type="submission" date="2017-05" db="EMBL/GenBank/DDBJ databases">
        <title>Genome Analysis of Maritalea myrionectae HL2708#5.</title>
        <authorList>
            <consortium name="Cotde Inc.-PKNU"/>
            <person name="Jang D."/>
            <person name="Oh H.-M."/>
        </authorList>
    </citation>
    <scope>NUCLEOTIDE SEQUENCE [LARGE SCALE GENOMIC DNA]</scope>
    <source>
        <strain evidence="5 6">HL2708#5</strain>
    </source>
</reference>
<proteinExistence type="predicted"/>
<dbReference type="InterPro" id="IPR010566">
    <property type="entry name" value="Haemolys_ca-bd"/>
</dbReference>
<dbReference type="Gene3D" id="2.150.10.10">
    <property type="entry name" value="Serralysin-like metalloprotease, C-terminal"/>
    <property type="match status" value="19"/>
</dbReference>
<dbReference type="PANTHER" id="PTHR38340:SF1">
    <property type="entry name" value="S-LAYER PROTEIN"/>
    <property type="match status" value="1"/>
</dbReference>
<evidence type="ECO:0000313" key="6">
    <source>
        <dbReference type="Proteomes" id="UP000258927"/>
    </source>
</evidence>
<organism evidence="5 6">
    <name type="scientific">Maritalea myrionectae</name>
    <dbReference type="NCBI Taxonomy" id="454601"/>
    <lineage>
        <taxon>Bacteria</taxon>
        <taxon>Pseudomonadati</taxon>
        <taxon>Pseudomonadota</taxon>
        <taxon>Alphaproteobacteria</taxon>
        <taxon>Hyphomicrobiales</taxon>
        <taxon>Devosiaceae</taxon>
        <taxon>Maritalea</taxon>
    </lineage>
</organism>